<dbReference type="InterPro" id="IPR002935">
    <property type="entry name" value="SAM_O-MeTrfase"/>
</dbReference>
<dbReference type="InterPro" id="IPR043675">
    <property type="entry name" value="TrmR_methyltr"/>
</dbReference>
<dbReference type="EMBL" id="QVQZ01000017">
    <property type="protein sequence ID" value="RFU52862.1"/>
    <property type="molecule type" value="Genomic_DNA"/>
</dbReference>
<dbReference type="PROSITE" id="PS51682">
    <property type="entry name" value="SAM_OMT_I"/>
    <property type="match status" value="1"/>
</dbReference>
<evidence type="ECO:0000256" key="2">
    <source>
        <dbReference type="ARBA" id="ARBA00022679"/>
    </source>
</evidence>
<evidence type="ECO:0000313" key="8">
    <source>
        <dbReference type="Proteomes" id="UP000246115"/>
    </source>
</evidence>
<dbReference type="Gene3D" id="3.40.50.150">
    <property type="entry name" value="Vaccinia Virus protein VP39"/>
    <property type="match status" value="1"/>
</dbReference>
<evidence type="ECO:0000256" key="4">
    <source>
        <dbReference type="HAMAP-Rule" id="MF_02217"/>
    </source>
</evidence>
<dbReference type="Proteomes" id="UP000264056">
    <property type="component" value="Unassembled WGS sequence"/>
</dbReference>
<dbReference type="AlphaFoldDB" id="A0A372KKM3"/>
<evidence type="ECO:0000313" key="10">
    <source>
        <dbReference type="Proteomes" id="UP000264056"/>
    </source>
</evidence>
<dbReference type="Pfam" id="PF01596">
    <property type="entry name" value="Methyltransf_3"/>
    <property type="match status" value="1"/>
</dbReference>
<feature type="binding site" evidence="4">
    <location>
        <position position="52"/>
    </location>
    <ligand>
        <name>S-adenosyl-L-methionine</name>
        <dbReference type="ChEBI" id="CHEBI:59789"/>
    </ligand>
</feature>
<comment type="similarity">
    <text evidence="4">Belongs to the class I-like SAM-binding methyltransferase superfamily. Cation-dependent O-methyltransferase family.</text>
</comment>
<dbReference type="GO" id="GO:0016300">
    <property type="term" value="F:tRNA (uridine) methyltransferase activity"/>
    <property type="evidence" value="ECO:0007669"/>
    <property type="project" value="UniProtKB-UniRule"/>
</dbReference>
<proteinExistence type="inferred from homology"/>
<protein>
    <recommendedName>
        <fullName evidence="4">tRNA 5-hydroxyuridine methyltransferase</fullName>
        <ecNumber evidence="4">2.1.1.-</ecNumber>
    </recommendedName>
    <alternativeName>
        <fullName evidence="4">ho5U methyltransferase</fullName>
    </alternativeName>
</protein>
<feature type="binding site" evidence="4">
    <location>
        <position position="82"/>
    </location>
    <ligand>
        <name>S-adenosyl-L-methionine</name>
        <dbReference type="ChEBI" id="CHEBI:59789"/>
    </ligand>
</feature>
<dbReference type="Proteomes" id="UP000262901">
    <property type="component" value="Unassembled WGS sequence"/>
</dbReference>
<evidence type="ECO:0000256" key="3">
    <source>
        <dbReference type="ARBA" id="ARBA00022691"/>
    </source>
</evidence>
<accession>A0A346NB95</accession>
<feature type="binding site" evidence="4">
    <location>
        <begin position="127"/>
        <end position="128"/>
    </location>
    <ligand>
        <name>S-adenosyl-L-methionine</name>
        <dbReference type="ChEBI" id="CHEBI:59789"/>
    </ligand>
</feature>
<keyword evidence="4" id="KW-0819">tRNA processing</keyword>
<organism evidence="7 9">
    <name type="scientific">Streptococcus chenjunshii</name>
    <dbReference type="NCBI Taxonomy" id="2173853"/>
    <lineage>
        <taxon>Bacteria</taxon>
        <taxon>Bacillati</taxon>
        <taxon>Bacillota</taxon>
        <taxon>Bacilli</taxon>
        <taxon>Lactobacillales</taxon>
        <taxon>Streptococcaceae</taxon>
        <taxon>Streptococcus</taxon>
    </lineage>
</organism>
<comment type="catalytic activity">
    <reaction evidence="4">
        <text>5-hydroxyuridine(34) in tRNA + S-adenosyl-L-methionine = 5-methoxyuridine(34) in tRNA + S-adenosyl-L-homocysteine + H(+)</text>
        <dbReference type="Rhea" id="RHEA:60524"/>
        <dbReference type="Rhea" id="RHEA-COMP:13381"/>
        <dbReference type="Rhea" id="RHEA-COMP:15591"/>
        <dbReference type="ChEBI" id="CHEBI:15378"/>
        <dbReference type="ChEBI" id="CHEBI:57856"/>
        <dbReference type="ChEBI" id="CHEBI:59789"/>
        <dbReference type="ChEBI" id="CHEBI:136877"/>
        <dbReference type="ChEBI" id="CHEBI:143860"/>
    </reaction>
</comment>
<feature type="binding site" evidence="4">
    <location>
        <position position="145"/>
    </location>
    <ligand>
        <name>S-adenosyl-L-methionine</name>
        <dbReference type="ChEBI" id="CHEBI:59789"/>
    </ligand>
</feature>
<dbReference type="RefSeq" id="WP_116878473.1">
    <property type="nucleotide sequence ID" value="NZ_CP031733.1"/>
</dbReference>
<keyword evidence="3 4" id="KW-0949">S-adenosyl-L-methionine</keyword>
<accession>A0A372KKM3</accession>
<comment type="caution">
    <text evidence="4">Lacks conserved residue(s) required for the propagation of feature annotation.</text>
</comment>
<evidence type="ECO:0000313" key="5">
    <source>
        <dbReference type="EMBL" id="AXQ78290.1"/>
    </source>
</evidence>
<evidence type="ECO:0000256" key="1">
    <source>
        <dbReference type="ARBA" id="ARBA00022603"/>
    </source>
</evidence>
<reference evidence="7 9" key="2">
    <citation type="submission" date="2018-08" db="EMBL/GenBank/DDBJ databases">
        <title>Draft genome of Streptococcus sp. nov. Z1.</title>
        <authorList>
            <person name="Tian Z."/>
        </authorList>
    </citation>
    <scope>NUCLEOTIDE SEQUENCE [LARGE SCALE GENOMIC DNA]</scope>
    <source>
        <strain evidence="7">Z1</strain>
        <strain evidence="9">Z1(2018)</strain>
    </source>
</reference>
<keyword evidence="10" id="KW-1185">Reference proteome</keyword>
<comment type="subunit">
    <text evidence="4">Homodimer.</text>
</comment>
<dbReference type="SUPFAM" id="SSF53335">
    <property type="entry name" value="S-adenosyl-L-methionine-dependent methyltransferases"/>
    <property type="match status" value="1"/>
</dbReference>
<evidence type="ECO:0000313" key="7">
    <source>
        <dbReference type="EMBL" id="RFU52862.1"/>
    </source>
</evidence>
<dbReference type="OrthoDB" id="9799672at2"/>
<gene>
    <name evidence="4" type="primary">trmR</name>
    <name evidence="5" type="ORF">DDV21_003960</name>
    <name evidence="6" type="ORF">DDV22_07220</name>
    <name evidence="7" type="ORF">DDV23_07425</name>
</gene>
<dbReference type="GO" id="GO:0008757">
    <property type="term" value="F:S-adenosylmethionine-dependent methyltransferase activity"/>
    <property type="evidence" value="ECO:0007669"/>
    <property type="project" value="TreeGrafter"/>
</dbReference>
<reference evidence="5" key="4">
    <citation type="journal article" date="2019" name="Int. J. Syst. Evol. Microbiol.">
        <title>Streptococcus chenjunshii sp. nov. isolated from feces of Tibetan antelopes.</title>
        <authorList>
            <person name="Tian Z."/>
            <person name="Lu S."/>
            <person name="Jin D."/>
            <person name="Yang J."/>
            <person name="Pu J."/>
            <person name="Lai X.H."/>
            <person name="Bai X.N."/>
            <person name="Wu X.M."/>
            <person name="Li J."/>
            <person name="Wang S."/>
            <person name="Xu J."/>
        </authorList>
    </citation>
    <scope>NUCLEOTIDE SEQUENCE</scope>
    <source>
        <strain evidence="5">Z15</strain>
    </source>
</reference>
<dbReference type="EMBL" id="QVQY01000018">
    <property type="protein sequence ID" value="RFU50737.1"/>
    <property type="molecule type" value="Genomic_DNA"/>
</dbReference>
<dbReference type="KEGG" id="schj:DDV21_003960"/>
<dbReference type="InterPro" id="IPR029063">
    <property type="entry name" value="SAM-dependent_MTases_sf"/>
</dbReference>
<dbReference type="EC" id="2.1.1.-" evidence="4"/>
<dbReference type="HAMAP" id="MF_02217">
    <property type="entry name" value="TrmR_methyltr"/>
    <property type="match status" value="1"/>
</dbReference>
<evidence type="ECO:0000313" key="9">
    <source>
        <dbReference type="Proteomes" id="UP000262901"/>
    </source>
</evidence>
<dbReference type="PANTHER" id="PTHR10509">
    <property type="entry name" value="O-METHYLTRANSFERASE-RELATED"/>
    <property type="match status" value="1"/>
</dbReference>
<reference evidence="6 10" key="1">
    <citation type="submission" date="2018-08" db="EMBL/GenBank/DDBJ databases">
        <title>Draft genome of Streptococcus sp .nov. Z2.</title>
        <authorList>
            <person name="Tian Z."/>
        </authorList>
    </citation>
    <scope>NUCLEOTIDE SEQUENCE [LARGE SCALE GENOMIC DNA]</scope>
    <source>
        <strain evidence="6 10">Z2</strain>
    </source>
</reference>
<dbReference type="InterPro" id="IPR050362">
    <property type="entry name" value="Cation-dep_OMT"/>
</dbReference>
<feature type="binding site" evidence="4">
    <location>
        <position position="99"/>
    </location>
    <ligand>
        <name>S-adenosyl-L-methionine</name>
        <dbReference type="ChEBI" id="CHEBI:59789"/>
    </ligand>
</feature>
<sequence>MAKLYSEKANRNMRRPIVKEEIVNYLRTQQKPNTGYLADLEDFAHKENIPIIQPEVSAYFRFLLQTLKPKKILEIGTAIGYSALLMAANAPDAQIVSIERNAAMLALAQKNIAAYDDREQITLIEGEAGTALPALEEMFDFVFMDSAKSKYIELLPAVLKRLEVGGVIVIDDIFQGGDTVKPIEEIARGQRAIYRGLQRLLAAVLRHPDLTVSLLPLSDGLLLIRKNSEDIRLPLIK</sequence>
<keyword evidence="2 4" id="KW-0808">Transferase</keyword>
<reference evidence="8" key="3">
    <citation type="submission" date="2018-08" db="EMBL/GenBank/DDBJ databases">
        <title>Streptococcus chenjunshii sp. nov., isolated from stools sample of the Tibetan antelope in the Qinghai-Tibet plateau, China.</title>
        <authorList>
            <person name="Tian Z."/>
        </authorList>
    </citation>
    <scope>NUCLEOTIDE SEQUENCE [LARGE SCALE GENOMIC DNA]</scope>
    <source>
        <strain evidence="8">Z15</strain>
    </source>
</reference>
<keyword evidence="1 4" id="KW-0489">Methyltransferase</keyword>
<name>A0A372KKM3_9STRE</name>
<comment type="function">
    <text evidence="4">Catalyzes the methylation of 5-hydroxyuridine (ho5U) to form 5-methoxyuridine (mo5U) at position 34 in tRNAs.</text>
</comment>
<dbReference type="Proteomes" id="UP000246115">
    <property type="component" value="Chromosome"/>
</dbReference>
<dbReference type="CDD" id="cd02440">
    <property type="entry name" value="AdoMet_MTases"/>
    <property type="match status" value="1"/>
</dbReference>
<dbReference type="EMBL" id="CP031733">
    <property type="protein sequence ID" value="AXQ78290.1"/>
    <property type="molecule type" value="Genomic_DNA"/>
</dbReference>
<evidence type="ECO:0000313" key="6">
    <source>
        <dbReference type="EMBL" id="RFU50737.1"/>
    </source>
</evidence>
<dbReference type="GO" id="GO:0030488">
    <property type="term" value="P:tRNA methylation"/>
    <property type="evidence" value="ECO:0007669"/>
    <property type="project" value="UniProtKB-UniRule"/>
</dbReference>
<dbReference type="GO" id="GO:0008171">
    <property type="term" value="F:O-methyltransferase activity"/>
    <property type="evidence" value="ECO:0007669"/>
    <property type="project" value="InterPro"/>
</dbReference>
<dbReference type="PANTHER" id="PTHR10509:SF14">
    <property type="entry name" value="CAFFEOYL-COA O-METHYLTRANSFERASE 3-RELATED"/>
    <property type="match status" value="1"/>
</dbReference>